<accession>A0A8J8T6J9</accession>
<gene>
    <name evidence="1" type="ORF">FGO68_gene1784</name>
</gene>
<evidence type="ECO:0000313" key="2">
    <source>
        <dbReference type="Proteomes" id="UP000785679"/>
    </source>
</evidence>
<dbReference type="Proteomes" id="UP000785679">
    <property type="component" value="Unassembled WGS sequence"/>
</dbReference>
<comment type="caution">
    <text evidence="1">The sequence shown here is derived from an EMBL/GenBank/DDBJ whole genome shotgun (WGS) entry which is preliminary data.</text>
</comment>
<reference evidence="1" key="1">
    <citation type="submission" date="2019-06" db="EMBL/GenBank/DDBJ databases">
        <authorList>
            <person name="Zheng W."/>
        </authorList>
    </citation>
    <scope>NUCLEOTIDE SEQUENCE</scope>
    <source>
        <strain evidence="1">QDHG01</strain>
    </source>
</reference>
<proteinExistence type="predicted"/>
<evidence type="ECO:0000313" key="1">
    <source>
        <dbReference type="EMBL" id="TNV84317.1"/>
    </source>
</evidence>
<name>A0A8J8T6J9_HALGN</name>
<protein>
    <submittedName>
        <fullName evidence="1">Uncharacterized protein</fullName>
    </submittedName>
</protein>
<dbReference type="EMBL" id="RRYP01002902">
    <property type="protein sequence ID" value="TNV84317.1"/>
    <property type="molecule type" value="Genomic_DNA"/>
</dbReference>
<organism evidence="1 2">
    <name type="scientific">Halteria grandinella</name>
    <dbReference type="NCBI Taxonomy" id="5974"/>
    <lineage>
        <taxon>Eukaryota</taxon>
        <taxon>Sar</taxon>
        <taxon>Alveolata</taxon>
        <taxon>Ciliophora</taxon>
        <taxon>Intramacronucleata</taxon>
        <taxon>Spirotrichea</taxon>
        <taxon>Stichotrichia</taxon>
        <taxon>Sporadotrichida</taxon>
        <taxon>Halteriidae</taxon>
        <taxon>Halteria</taxon>
    </lineage>
</organism>
<keyword evidence="2" id="KW-1185">Reference proteome</keyword>
<dbReference type="AlphaFoldDB" id="A0A8J8T6J9"/>
<sequence length="220" mass="25356">MLQYQKDQTLNPSDQKLLQIQQAPWNQNRNTHLIWGECFSTKDFFGLPENIAQLQESNFIQQASRISFSSIKESQLSLYQTLSQSKPCILDVNSNKEIICQKQYCSAEQDRIQNQFGHIHLAQDNCTSRRQTQPQVTQSGYQDQDHRKATYVNLQENQSYLALVNAQCVQSSLKSEQTPGICMERDNSPRLTASSNFQVSKEDDLFCYESQIIDPSLINY</sequence>